<dbReference type="SUPFAM" id="SSF48452">
    <property type="entry name" value="TPR-like"/>
    <property type="match status" value="2"/>
</dbReference>
<dbReference type="InterPro" id="IPR019734">
    <property type="entry name" value="TPR_rpt"/>
</dbReference>
<reference evidence="1 2" key="1">
    <citation type="submission" date="2024-11" db="EMBL/GenBank/DDBJ databases">
        <authorList>
            <person name="Heng Y.C."/>
            <person name="Lim A.C.H."/>
            <person name="Lee J.K.Y."/>
            <person name="Kittelmann S."/>
        </authorList>
    </citation>
    <scope>NUCLEOTIDE SEQUENCE [LARGE SCALE GENOMIC DNA]</scope>
    <source>
        <strain evidence="1 2">WILCCON 0114</strain>
    </source>
</reference>
<dbReference type="RefSeq" id="WP_406789605.1">
    <property type="nucleotide sequence ID" value="NZ_JBJIAA010000023.1"/>
</dbReference>
<dbReference type="EMBL" id="JBJIAA010000023">
    <property type="protein sequence ID" value="MFL0252945.1"/>
    <property type="molecule type" value="Genomic_DNA"/>
</dbReference>
<comment type="caution">
    <text evidence="1">The sequence shown here is derived from an EMBL/GenBank/DDBJ whole genome shotgun (WGS) entry which is preliminary data.</text>
</comment>
<evidence type="ECO:0000313" key="1">
    <source>
        <dbReference type="EMBL" id="MFL0252945.1"/>
    </source>
</evidence>
<dbReference type="InterPro" id="IPR001387">
    <property type="entry name" value="Cro/C1-type_HTH"/>
</dbReference>
<dbReference type="SMART" id="SM00028">
    <property type="entry name" value="TPR"/>
    <property type="match status" value="3"/>
</dbReference>
<dbReference type="InterPro" id="IPR011990">
    <property type="entry name" value="TPR-like_helical_dom_sf"/>
</dbReference>
<dbReference type="SUPFAM" id="SSF47413">
    <property type="entry name" value="lambda repressor-like DNA-binding domains"/>
    <property type="match status" value="1"/>
</dbReference>
<dbReference type="CDD" id="cd00093">
    <property type="entry name" value="HTH_XRE"/>
    <property type="match status" value="1"/>
</dbReference>
<gene>
    <name evidence="1" type="ORF">ACJDT4_21285</name>
</gene>
<dbReference type="InterPro" id="IPR010982">
    <property type="entry name" value="Lambda_DNA-bd_dom_sf"/>
</dbReference>
<accession>A0ABW8TLL0</accession>
<evidence type="ECO:0000313" key="2">
    <source>
        <dbReference type="Proteomes" id="UP001623592"/>
    </source>
</evidence>
<protein>
    <submittedName>
        <fullName evidence="1">Transcriptional regulator</fullName>
    </submittedName>
</protein>
<keyword evidence="2" id="KW-1185">Reference proteome</keyword>
<dbReference type="Proteomes" id="UP001623592">
    <property type="component" value="Unassembled WGS sequence"/>
</dbReference>
<dbReference type="Gene3D" id="1.25.40.10">
    <property type="entry name" value="Tetratricopeptide repeat domain"/>
    <property type="match status" value="2"/>
</dbReference>
<organism evidence="1 2">
    <name type="scientific">Clostridium neuense</name>
    <dbReference type="NCBI Taxonomy" id="1728934"/>
    <lineage>
        <taxon>Bacteria</taxon>
        <taxon>Bacillati</taxon>
        <taxon>Bacillota</taxon>
        <taxon>Clostridia</taxon>
        <taxon>Eubacteriales</taxon>
        <taxon>Clostridiaceae</taxon>
        <taxon>Clostridium</taxon>
    </lineage>
</organism>
<proteinExistence type="predicted"/>
<dbReference type="Pfam" id="PF13181">
    <property type="entry name" value="TPR_8"/>
    <property type="match status" value="1"/>
</dbReference>
<name>A0ABW8TLL0_9CLOT</name>
<sequence>MEKSVVLSDGDKLKRIRRKYVLKQEEITGKEITRNLISEIETNKASITKKTAEIIIKNLKEIGKKRNFEVTETVDYLMENQLVQATKVLDNYINELEALSISKDNSFIKTLKDAESFLIDWDIKDKKLRIYELAGDYFCNNNEMYESAIYYEKASALVSRIFLDNKLLPILRKLSVVYIYTAKYNSSLDSCNFALDYFKDMSNNEKAVFLHNRALSYRALKNYDLALQDIRTLENMANELDKQKYFEVLNLKAICLKSKNDLENALTVYNSMINFLDDNDFEKKIIVYINIAEAYMERNDDKLNEEFNNVKELLFKINNNYEYITDIYFEVAKIYKYLKNTSKAEEYYMKALKSAKLKHECVLESDTLCALIDIYSELDDAESIGKLKIEFFNLSNNQLAINNIILCKLINFYNKKFSTEEIKEISNFVLQFNM</sequence>